<evidence type="ECO:0000313" key="1">
    <source>
        <dbReference type="EMBL" id="HIS33275.1"/>
    </source>
</evidence>
<proteinExistence type="predicted"/>
<gene>
    <name evidence="1" type="ORF">IAB44_17285</name>
</gene>
<reference evidence="1" key="1">
    <citation type="submission" date="2020-10" db="EMBL/GenBank/DDBJ databases">
        <authorList>
            <person name="Gilroy R."/>
        </authorList>
    </citation>
    <scope>NUCLEOTIDE SEQUENCE</scope>
    <source>
        <strain evidence="1">CHK190-19873</strain>
    </source>
</reference>
<organism evidence="1 2">
    <name type="scientific">Candidatus Limivivens intestinipullorum</name>
    <dbReference type="NCBI Taxonomy" id="2840858"/>
    <lineage>
        <taxon>Bacteria</taxon>
        <taxon>Bacillati</taxon>
        <taxon>Bacillota</taxon>
        <taxon>Clostridia</taxon>
        <taxon>Lachnospirales</taxon>
        <taxon>Lachnospiraceae</taxon>
        <taxon>Lachnospiraceae incertae sedis</taxon>
        <taxon>Candidatus Limivivens</taxon>
    </lineage>
</organism>
<name>A0A9D1JLI3_9FIRM</name>
<dbReference type="Proteomes" id="UP000823935">
    <property type="component" value="Unassembled WGS sequence"/>
</dbReference>
<dbReference type="EMBL" id="DVIQ01000115">
    <property type="protein sequence ID" value="HIS33275.1"/>
    <property type="molecule type" value="Genomic_DNA"/>
</dbReference>
<reference evidence="1" key="2">
    <citation type="journal article" date="2021" name="PeerJ">
        <title>Extensive microbial diversity within the chicken gut microbiome revealed by metagenomics and culture.</title>
        <authorList>
            <person name="Gilroy R."/>
            <person name="Ravi A."/>
            <person name="Getino M."/>
            <person name="Pursley I."/>
            <person name="Horton D.L."/>
            <person name="Alikhan N.F."/>
            <person name="Baker D."/>
            <person name="Gharbi K."/>
            <person name="Hall N."/>
            <person name="Watson M."/>
            <person name="Adriaenssens E.M."/>
            <person name="Foster-Nyarko E."/>
            <person name="Jarju S."/>
            <person name="Secka A."/>
            <person name="Antonio M."/>
            <person name="Oren A."/>
            <person name="Chaudhuri R.R."/>
            <person name="La Ragione R."/>
            <person name="Hildebrand F."/>
            <person name="Pallen M.J."/>
        </authorList>
    </citation>
    <scope>NUCLEOTIDE SEQUENCE</scope>
    <source>
        <strain evidence="1">CHK190-19873</strain>
    </source>
</reference>
<evidence type="ECO:0000313" key="2">
    <source>
        <dbReference type="Proteomes" id="UP000823935"/>
    </source>
</evidence>
<comment type="caution">
    <text evidence="1">The sequence shown here is derived from an EMBL/GenBank/DDBJ whole genome shotgun (WGS) entry which is preliminary data.</text>
</comment>
<accession>A0A9D1JLI3</accession>
<dbReference type="AlphaFoldDB" id="A0A9D1JLI3"/>
<sequence length="197" mass="22952">MTVSFHKGTENETGGINVVLSPEDGRLFYKLFLPLLVYVDETYKMHKDLPRMAWNGALDMKEVKEIANRLWDDVSLLDNYVAEQRDMSQEEKDILLSWKGRIRGKFVLLRHLQRGSVFISEEKEVYQVLGIQSSWEELFPEETLLVFMEATLLPFRDVIISDGVVIPRPVRIPESVKEECRSIYLAARKSKTMRRTL</sequence>
<protein>
    <submittedName>
        <fullName evidence="1">Uncharacterized protein</fullName>
    </submittedName>
</protein>